<dbReference type="Gene3D" id="3.40.190.10">
    <property type="entry name" value="Periplasmic binding protein-like II"/>
    <property type="match status" value="2"/>
</dbReference>
<dbReference type="SMART" id="SM00062">
    <property type="entry name" value="PBPb"/>
    <property type="match status" value="1"/>
</dbReference>
<reference evidence="5" key="1">
    <citation type="journal article" date="2015" name="Int. J. Syst. Evol. Microbiol.">
        <title>Rhizobium oryzicola sp. nov., potential plant-growth-promoting endophytic bacteria isolated from rice roots.</title>
        <authorList>
            <person name="Zhang X.X."/>
            <person name="Gao J.S."/>
            <person name="Cao Y.H."/>
            <person name="Sheirdil R.A."/>
            <person name="Wang X.C."/>
            <person name="Zhang L."/>
        </authorList>
    </citation>
    <scope>NUCLEOTIDE SEQUENCE</scope>
    <source>
        <strain evidence="5">05753</strain>
    </source>
</reference>
<dbReference type="EMBL" id="JAUKWQ010000004">
    <property type="protein sequence ID" value="MDO1583326.1"/>
    <property type="molecule type" value="Genomic_DNA"/>
</dbReference>
<dbReference type="CDD" id="cd13688">
    <property type="entry name" value="PBP2_GltI_DEBP"/>
    <property type="match status" value="1"/>
</dbReference>
<reference evidence="5" key="2">
    <citation type="submission" date="2023-07" db="EMBL/GenBank/DDBJ databases">
        <authorList>
            <person name="Sun H."/>
        </authorList>
    </citation>
    <scope>NUCLEOTIDE SEQUENCE</scope>
    <source>
        <strain evidence="5">05753</strain>
    </source>
</reference>
<keyword evidence="3" id="KW-0732">Signal</keyword>
<dbReference type="Pfam" id="PF00497">
    <property type="entry name" value="SBP_bac_3"/>
    <property type="match status" value="1"/>
</dbReference>
<evidence type="ECO:0000259" key="4">
    <source>
        <dbReference type="SMART" id="SM00062"/>
    </source>
</evidence>
<evidence type="ECO:0000313" key="6">
    <source>
        <dbReference type="Proteomes" id="UP001169006"/>
    </source>
</evidence>
<organism evidence="5 6">
    <name type="scientific">Rhizobium oryzicola</name>
    <dbReference type="NCBI Taxonomy" id="1232668"/>
    <lineage>
        <taxon>Bacteria</taxon>
        <taxon>Pseudomonadati</taxon>
        <taxon>Pseudomonadota</taxon>
        <taxon>Alphaproteobacteria</taxon>
        <taxon>Hyphomicrobiales</taxon>
        <taxon>Rhizobiaceae</taxon>
        <taxon>Rhizobium/Agrobacterium group</taxon>
        <taxon>Rhizobium</taxon>
    </lineage>
</organism>
<keyword evidence="2" id="KW-0813">Transport</keyword>
<comment type="caution">
    <text evidence="5">The sequence shown here is derived from an EMBL/GenBank/DDBJ whole genome shotgun (WGS) entry which is preliminary data.</text>
</comment>
<dbReference type="InterPro" id="IPR051455">
    <property type="entry name" value="Bact_solute-bind_prot3"/>
</dbReference>
<dbReference type="PANTHER" id="PTHR30085:SF2">
    <property type="entry name" value="GLUTAMATE_ASPARTATE IMPORT SOLUTE-BINDING PROTEIN"/>
    <property type="match status" value="1"/>
</dbReference>
<dbReference type="InterPro" id="IPR001638">
    <property type="entry name" value="Solute-binding_3/MltF_N"/>
</dbReference>
<evidence type="ECO:0000256" key="2">
    <source>
        <dbReference type="ARBA" id="ARBA00022448"/>
    </source>
</evidence>
<accession>A0ABT8SZB6</accession>
<keyword evidence="6" id="KW-1185">Reference proteome</keyword>
<feature type="domain" description="Solute-binding protein family 3/N-terminal" evidence="4">
    <location>
        <begin position="44"/>
        <end position="276"/>
    </location>
</feature>
<proteinExistence type="inferred from homology"/>
<evidence type="ECO:0000256" key="3">
    <source>
        <dbReference type="ARBA" id="ARBA00022729"/>
    </source>
</evidence>
<sequence length="310" mass="33742">MESMIVTHVRALVQLLLIAICIIFCGTAAAQESSTLERIRKSGVLRVAYGASAPFSYQADDGTVAGYSIDLCAALAEQLRQALQLPKLRTEYIQRTPSNRVQMLNDGQADIECASSSNTPDRMKVATFAPPHFISQTRFVSLAKNNIRTVEDLRGKSVSVVLGTVNVADILKVSREKKLNLVSLPLDTVQGAFDLVSSGRASAFAMDDILLRTMVAATGHSTDYVISTEAITEPTPYGFMTHVDDREFSELVATLLRKIYASPQMPEIYARWFLRPITSAGYCICLPMSDELKVAMGIATTPAAGQEAPK</sequence>
<protein>
    <submittedName>
        <fullName evidence="5">Amino acid ABC transporter substrate-binding protein</fullName>
    </submittedName>
</protein>
<evidence type="ECO:0000256" key="1">
    <source>
        <dbReference type="ARBA" id="ARBA00010333"/>
    </source>
</evidence>
<comment type="similarity">
    <text evidence="1">Belongs to the bacterial solute-binding protein 3 family.</text>
</comment>
<evidence type="ECO:0000313" key="5">
    <source>
        <dbReference type="EMBL" id="MDO1583326.1"/>
    </source>
</evidence>
<dbReference type="PANTHER" id="PTHR30085">
    <property type="entry name" value="AMINO ACID ABC TRANSPORTER PERMEASE"/>
    <property type="match status" value="1"/>
</dbReference>
<dbReference type="SUPFAM" id="SSF53850">
    <property type="entry name" value="Periplasmic binding protein-like II"/>
    <property type="match status" value="1"/>
</dbReference>
<name>A0ABT8SZB6_9HYPH</name>
<dbReference type="RefSeq" id="WP_302077516.1">
    <property type="nucleotide sequence ID" value="NZ_JAUKWQ010000004.1"/>
</dbReference>
<gene>
    <name evidence="5" type="ORF">Q2T52_14630</name>
</gene>
<dbReference type="Proteomes" id="UP001169006">
    <property type="component" value="Unassembled WGS sequence"/>
</dbReference>